<name>A0A2N7CLV8_VIBSP</name>
<dbReference type="EMBL" id="MCSW01000001">
    <property type="protein sequence ID" value="PMF36850.1"/>
    <property type="molecule type" value="Genomic_DNA"/>
</dbReference>
<feature type="domain" description="Opacity-associated protein A LysM-like" evidence="10">
    <location>
        <begin position="73"/>
        <end position="155"/>
    </location>
</feature>
<evidence type="ECO:0000256" key="6">
    <source>
        <dbReference type="ARBA" id="ARBA00022833"/>
    </source>
</evidence>
<dbReference type="PANTHER" id="PTHR21666:SF292">
    <property type="entry name" value="MUREIN DD-ENDOPEPTIDASE MEPM"/>
    <property type="match status" value="1"/>
</dbReference>
<dbReference type="Proteomes" id="UP000235405">
    <property type="component" value="Unassembled WGS sequence"/>
</dbReference>
<evidence type="ECO:0000256" key="3">
    <source>
        <dbReference type="ARBA" id="ARBA00022670"/>
    </source>
</evidence>
<keyword evidence="4" id="KW-0479">Metal-binding</keyword>
<keyword evidence="5" id="KW-0378">Hydrolase</keyword>
<dbReference type="AlphaFoldDB" id="A0A2N7CLV8"/>
<evidence type="ECO:0000259" key="9">
    <source>
        <dbReference type="Pfam" id="PF01551"/>
    </source>
</evidence>
<dbReference type="Gene3D" id="3.10.450.350">
    <property type="match status" value="2"/>
</dbReference>
<dbReference type="Pfam" id="PF04225">
    <property type="entry name" value="LysM_OapA"/>
    <property type="match status" value="1"/>
</dbReference>
<organism evidence="12 13">
    <name type="scientific">Vibrio splendidus</name>
    <dbReference type="NCBI Taxonomy" id="29497"/>
    <lineage>
        <taxon>Bacteria</taxon>
        <taxon>Pseudomonadati</taxon>
        <taxon>Pseudomonadota</taxon>
        <taxon>Gammaproteobacteria</taxon>
        <taxon>Vibrionales</taxon>
        <taxon>Vibrionaceae</taxon>
        <taxon>Vibrio</taxon>
    </lineage>
</organism>
<evidence type="ECO:0000256" key="5">
    <source>
        <dbReference type="ARBA" id="ARBA00022801"/>
    </source>
</evidence>
<proteinExistence type="predicted"/>
<reference evidence="13" key="1">
    <citation type="submission" date="2016-07" db="EMBL/GenBank/DDBJ databases">
        <title>Nontailed viruses are major unrecognized killers of bacteria in the ocean.</title>
        <authorList>
            <person name="Kauffman K."/>
            <person name="Hussain F."/>
            <person name="Yang J."/>
            <person name="Arevalo P."/>
            <person name="Brown J."/>
            <person name="Cutler M."/>
            <person name="Kelly L."/>
            <person name="Polz M.F."/>
        </authorList>
    </citation>
    <scope>NUCLEOTIDE SEQUENCE [LARGE SCALE GENOMIC DNA]</scope>
    <source>
        <strain evidence="13">10N.286.54.F3</strain>
    </source>
</reference>
<dbReference type="InterPro" id="IPR011055">
    <property type="entry name" value="Dup_hybrid_motif"/>
</dbReference>
<gene>
    <name evidence="12" type="ORF">BCV19_00260</name>
</gene>
<keyword evidence="7" id="KW-0482">Metalloprotease</keyword>
<dbReference type="GO" id="GO:0030313">
    <property type="term" value="C:cell envelope"/>
    <property type="evidence" value="ECO:0007669"/>
    <property type="project" value="UniProtKB-SubCell"/>
</dbReference>
<evidence type="ECO:0000256" key="2">
    <source>
        <dbReference type="ARBA" id="ARBA00004196"/>
    </source>
</evidence>
<evidence type="ECO:0000259" key="11">
    <source>
        <dbReference type="Pfam" id="PF19425"/>
    </source>
</evidence>
<comment type="subcellular location">
    <subcellularLocation>
        <location evidence="2">Cell envelope</location>
    </subcellularLocation>
</comment>
<evidence type="ECO:0000256" key="8">
    <source>
        <dbReference type="ARBA" id="ARBA00060568"/>
    </source>
</evidence>
<feature type="domain" description="Csd3-like second N-terminal" evidence="11">
    <location>
        <begin position="161"/>
        <end position="284"/>
    </location>
</feature>
<evidence type="ECO:0000256" key="7">
    <source>
        <dbReference type="ARBA" id="ARBA00023049"/>
    </source>
</evidence>
<dbReference type="InterPro" id="IPR045834">
    <property type="entry name" value="Csd3_N2"/>
</dbReference>
<keyword evidence="6" id="KW-0862">Zinc</keyword>
<evidence type="ECO:0000313" key="12">
    <source>
        <dbReference type="EMBL" id="PMF36850.1"/>
    </source>
</evidence>
<evidence type="ECO:0000256" key="1">
    <source>
        <dbReference type="ARBA" id="ARBA00001947"/>
    </source>
</evidence>
<dbReference type="InterPro" id="IPR016047">
    <property type="entry name" value="M23ase_b-sheet_dom"/>
</dbReference>
<dbReference type="Pfam" id="PF19425">
    <property type="entry name" value="Csd3_N2"/>
    <property type="match status" value="1"/>
</dbReference>
<keyword evidence="3" id="KW-0645">Protease</keyword>
<accession>A0A2N7CLV8</accession>
<comment type="cofactor">
    <cofactor evidence="1">
        <name>Zn(2+)</name>
        <dbReference type="ChEBI" id="CHEBI:29105"/>
    </cofactor>
</comment>
<evidence type="ECO:0000256" key="4">
    <source>
        <dbReference type="ARBA" id="ARBA00022723"/>
    </source>
</evidence>
<dbReference type="GO" id="GO:0004222">
    <property type="term" value="F:metalloendopeptidase activity"/>
    <property type="evidence" value="ECO:0007669"/>
    <property type="project" value="TreeGrafter"/>
</dbReference>
<evidence type="ECO:0000259" key="10">
    <source>
        <dbReference type="Pfam" id="PF04225"/>
    </source>
</evidence>
<dbReference type="GO" id="GO:0046872">
    <property type="term" value="F:metal ion binding"/>
    <property type="evidence" value="ECO:0007669"/>
    <property type="project" value="UniProtKB-KW"/>
</dbReference>
<dbReference type="RefSeq" id="WP_102481494.1">
    <property type="nucleotide sequence ID" value="NZ_MCSW01000001.1"/>
</dbReference>
<evidence type="ECO:0000313" key="13">
    <source>
        <dbReference type="Proteomes" id="UP000235405"/>
    </source>
</evidence>
<dbReference type="InterPro" id="IPR007340">
    <property type="entry name" value="LysM_Opacity-associatedA"/>
</dbReference>
<dbReference type="SUPFAM" id="SSF51261">
    <property type="entry name" value="Duplicated hybrid motif"/>
    <property type="match status" value="1"/>
</dbReference>
<protein>
    <submittedName>
        <fullName evidence="12">Peptidase M23</fullName>
    </submittedName>
</protein>
<dbReference type="FunFam" id="2.70.70.10:FF:000002">
    <property type="entry name" value="Murein DD-endopeptidase MepM"/>
    <property type="match status" value="1"/>
</dbReference>
<dbReference type="Gene3D" id="2.70.70.10">
    <property type="entry name" value="Glucose Permease (Domain IIA)"/>
    <property type="match status" value="1"/>
</dbReference>
<dbReference type="GO" id="GO:0042834">
    <property type="term" value="F:peptidoglycan binding"/>
    <property type="evidence" value="ECO:0007669"/>
    <property type="project" value="InterPro"/>
</dbReference>
<sequence>MKFLPIGLIVIAISAFSLSVLLHFQSEVPEEISIQVTPYKDLLTHQEGASNLYTDTDTDTDTDSSSRTLVKVHYFVKVGDTLSNIFSSWKLPYETVQKVMEADLESLKLDTIKPGDHLELLLDSDSKQLVELIFHESLVEQAVFTKNDDGSFNYQFYEMPGDWKEKLYTGTVHGSFSTSAYKAGLTTAQIANITRTLRDKINFSKQLRAGDEFNVLVNEQYTGDHLTGKTEIQGISITLRGKAVAAFLASDGRFYDREGNSLEQAFNRYPIDKQFRRITSPFNPYRKHPVTGRISPHNGTDFATPVGSPVYSTGDGRVIAIRNHPYAGKYIVIEHNSVYKTRYLHLSRFLVKKGQQVKRGQKIALSGTTGRVTGPHLHFEVLVRGRAVDSMKANLPLASSILPENKGAFLARVASFDDMLSGQKVARVTSS</sequence>
<dbReference type="InterPro" id="IPR050570">
    <property type="entry name" value="Cell_wall_metabolism_enzyme"/>
</dbReference>
<comment type="pathway">
    <text evidence="8">Cell wall degradation; peptidoglycan degradation.</text>
</comment>
<dbReference type="Pfam" id="PF01551">
    <property type="entry name" value="Peptidase_M23"/>
    <property type="match status" value="1"/>
</dbReference>
<dbReference type="GO" id="GO:0006508">
    <property type="term" value="P:proteolysis"/>
    <property type="evidence" value="ECO:0007669"/>
    <property type="project" value="UniProtKB-KW"/>
</dbReference>
<comment type="caution">
    <text evidence="12">The sequence shown here is derived from an EMBL/GenBank/DDBJ whole genome shotgun (WGS) entry which is preliminary data.</text>
</comment>
<feature type="domain" description="M23ase beta-sheet core" evidence="9">
    <location>
        <begin position="296"/>
        <end position="389"/>
    </location>
</feature>
<dbReference type="CDD" id="cd12797">
    <property type="entry name" value="M23_peptidase"/>
    <property type="match status" value="1"/>
</dbReference>
<dbReference type="PANTHER" id="PTHR21666">
    <property type="entry name" value="PEPTIDASE-RELATED"/>
    <property type="match status" value="1"/>
</dbReference>